<feature type="chain" id="PRO_5020262327" description="C2H2-type domain-containing protein" evidence="3">
    <location>
        <begin position="22"/>
        <end position="1350"/>
    </location>
</feature>
<evidence type="ECO:0000259" key="4">
    <source>
        <dbReference type="PROSITE" id="PS50157"/>
    </source>
</evidence>
<evidence type="ECO:0000256" key="2">
    <source>
        <dbReference type="SAM" id="MobiDB-lite"/>
    </source>
</evidence>
<dbReference type="PANTHER" id="PTHR31987">
    <property type="entry name" value="GLUTAMINASE A-RELATED"/>
    <property type="match status" value="1"/>
</dbReference>
<dbReference type="InterPro" id="IPR035940">
    <property type="entry name" value="CAP_sf"/>
</dbReference>
<feature type="signal peptide" evidence="3">
    <location>
        <begin position="1"/>
        <end position="21"/>
    </location>
</feature>
<name>A0A4S4L4T8_9AGAM</name>
<gene>
    <name evidence="5" type="ORF">EW145_g4138</name>
</gene>
<dbReference type="InterPro" id="IPR014044">
    <property type="entry name" value="CAP_dom"/>
</dbReference>
<dbReference type="Proteomes" id="UP000308199">
    <property type="component" value="Unassembled WGS sequence"/>
</dbReference>
<dbReference type="Pfam" id="PF17168">
    <property type="entry name" value="DUF5127"/>
    <property type="match status" value="1"/>
</dbReference>
<dbReference type="InterPro" id="IPR032514">
    <property type="entry name" value="GtaA_central"/>
</dbReference>
<keyword evidence="3" id="KW-0732">Signal</keyword>
<dbReference type="Pfam" id="PF00188">
    <property type="entry name" value="CAP"/>
    <property type="match status" value="1"/>
</dbReference>
<feature type="domain" description="C2H2-type" evidence="4">
    <location>
        <begin position="1259"/>
        <end position="1286"/>
    </location>
</feature>
<keyword evidence="1" id="KW-0863">Zinc-finger</keyword>
<dbReference type="Gene3D" id="3.40.33.10">
    <property type="entry name" value="CAP"/>
    <property type="match status" value="1"/>
</dbReference>
<dbReference type="InterPro" id="IPR033433">
    <property type="entry name" value="GtaA_N"/>
</dbReference>
<dbReference type="PROSITE" id="PS00028">
    <property type="entry name" value="ZINC_FINGER_C2H2_1"/>
    <property type="match status" value="1"/>
</dbReference>
<feature type="region of interest" description="Disordered" evidence="2">
    <location>
        <begin position="1317"/>
        <end position="1350"/>
    </location>
</feature>
<evidence type="ECO:0000256" key="1">
    <source>
        <dbReference type="PROSITE-ProRule" id="PRU00042"/>
    </source>
</evidence>
<keyword evidence="6" id="KW-1185">Reference proteome</keyword>
<dbReference type="SUPFAM" id="SSF57667">
    <property type="entry name" value="beta-beta-alpha zinc fingers"/>
    <property type="match status" value="1"/>
</dbReference>
<feature type="compositionally biased region" description="Basic and acidic residues" evidence="2">
    <location>
        <begin position="1340"/>
        <end position="1350"/>
    </location>
</feature>
<dbReference type="PROSITE" id="PS50157">
    <property type="entry name" value="ZINC_FINGER_C2H2_2"/>
    <property type="match status" value="1"/>
</dbReference>
<feature type="region of interest" description="Disordered" evidence="2">
    <location>
        <begin position="1195"/>
        <end position="1218"/>
    </location>
</feature>
<organism evidence="5 6">
    <name type="scientific">Phellinidium pouzarii</name>
    <dbReference type="NCBI Taxonomy" id="167371"/>
    <lineage>
        <taxon>Eukaryota</taxon>
        <taxon>Fungi</taxon>
        <taxon>Dikarya</taxon>
        <taxon>Basidiomycota</taxon>
        <taxon>Agaricomycotina</taxon>
        <taxon>Agaricomycetes</taxon>
        <taxon>Hymenochaetales</taxon>
        <taxon>Hymenochaetaceae</taxon>
        <taxon>Phellinidium</taxon>
    </lineage>
</organism>
<dbReference type="Pfam" id="PF16335">
    <property type="entry name" value="GtaA_6_Hairpin"/>
    <property type="match status" value="1"/>
</dbReference>
<dbReference type="SMART" id="SM00198">
    <property type="entry name" value="SCP"/>
    <property type="match status" value="1"/>
</dbReference>
<evidence type="ECO:0000313" key="6">
    <source>
        <dbReference type="Proteomes" id="UP000308199"/>
    </source>
</evidence>
<evidence type="ECO:0000313" key="5">
    <source>
        <dbReference type="EMBL" id="THH06365.1"/>
    </source>
</evidence>
<keyword evidence="1" id="KW-0479">Metal-binding</keyword>
<dbReference type="OrthoDB" id="3918848at2759"/>
<feature type="region of interest" description="Disordered" evidence="2">
    <location>
        <begin position="1238"/>
        <end position="1259"/>
    </location>
</feature>
<dbReference type="SUPFAM" id="SSF55797">
    <property type="entry name" value="PR-1-like"/>
    <property type="match status" value="1"/>
</dbReference>
<evidence type="ECO:0000256" key="3">
    <source>
        <dbReference type="SAM" id="SignalP"/>
    </source>
</evidence>
<dbReference type="InterPro" id="IPR001283">
    <property type="entry name" value="CRISP-related"/>
</dbReference>
<protein>
    <recommendedName>
        <fullName evidence="4">C2H2-type domain-containing protein</fullName>
    </recommendedName>
</protein>
<comment type="caution">
    <text evidence="5">The sequence shown here is derived from an EMBL/GenBank/DDBJ whole genome shotgun (WGS) entry which is preliminary data.</text>
</comment>
<dbReference type="Gene3D" id="3.30.160.60">
    <property type="entry name" value="Classic Zinc Finger"/>
    <property type="match status" value="1"/>
</dbReference>
<dbReference type="EMBL" id="SGPK01000200">
    <property type="protein sequence ID" value="THH06365.1"/>
    <property type="molecule type" value="Genomic_DNA"/>
</dbReference>
<feature type="region of interest" description="Disordered" evidence="2">
    <location>
        <begin position="115"/>
        <end position="187"/>
    </location>
</feature>
<dbReference type="InterPro" id="IPR052743">
    <property type="entry name" value="Glutaminase_GtaA"/>
</dbReference>
<dbReference type="PANTHER" id="PTHR31987:SF1">
    <property type="entry name" value="GLUTAMINASE A"/>
    <property type="match status" value="1"/>
</dbReference>
<dbReference type="PRINTS" id="PR00837">
    <property type="entry name" value="V5TPXLIKE"/>
</dbReference>
<proteinExistence type="predicted"/>
<accession>A0A4S4L4T8</accession>
<feature type="compositionally biased region" description="Low complexity" evidence="2">
    <location>
        <begin position="134"/>
        <end position="183"/>
    </location>
</feature>
<dbReference type="InterPro" id="IPR013087">
    <property type="entry name" value="Znf_C2H2_type"/>
</dbReference>
<reference evidence="5 6" key="1">
    <citation type="submission" date="2019-02" db="EMBL/GenBank/DDBJ databases">
        <title>Genome sequencing of the rare red list fungi Phellinidium pouzarii.</title>
        <authorList>
            <person name="Buettner E."/>
            <person name="Kellner H."/>
        </authorList>
    </citation>
    <scope>NUCLEOTIDE SEQUENCE [LARGE SCALE GENOMIC DNA]</scope>
    <source>
        <strain evidence="5 6">DSM 108285</strain>
    </source>
</reference>
<dbReference type="InterPro" id="IPR036236">
    <property type="entry name" value="Znf_C2H2_sf"/>
</dbReference>
<dbReference type="GO" id="GO:0008270">
    <property type="term" value="F:zinc ion binding"/>
    <property type="evidence" value="ECO:0007669"/>
    <property type="project" value="UniProtKB-KW"/>
</dbReference>
<keyword evidence="1" id="KW-0862">Zinc</keyword>
<feature type="compositionally biased region" description="Polar residues" evidence="2">
    <location>
        <begin position="115"/>
        <end position="133"/>
    </location>
</feature>
<sequence length="1350" mass="146015">MHLFYTLVLALSVVPIPSISAGPTCASKRAKTAAACTESWGWPGFVKGTNPWGNVLSPSASHALSSALSSACASTASSTASGKASSVSIKASSTTVNLSSTLTVVPLMSTPLTSATLSKPTMSSPSANTVTQISPSSSSPSSSSSIRTTSSSTTNFSTPPKPSTTSSVSTSSPASSLPTSSLSVTAQDTSNSDISTYLSTHNTVRAAHGASPLSWNNTLAGAAQKWANGCVFQHSGGKLGPFGENLAAGTGSVYGITSAVQSWTNEASQYNPSSPVASHFTQVVWKATTQLGCAVQSCNGIFPSSFGPAKYFRFQSPSPSTMSANFIVVHYWLALVLRFAMLFVSIPHSVYGAITWSATPFNPAAVPLAVRTPYLSCWLAQGPGAALNDVWPSFWTNTILGWAGFVRVDNIVYSFLGAPAVQGATFSKAVQKSMEFTATQSTFVLTAGPVDLTATFLSPVEPKDLVRQSLPFSYLSLTAAPNDGNAHSVQVYTDISAEWITGDNSLTANWTTSVGDVITHQVQLVDQTEFSEISDHIQRVCLVLSIQGQPSNIDVVLQSEILNARFQSANTTYQTGQDIVVRAQFINNGVLENTEDSNFRAVSDNWPVFAFAEDLGEVTTSSSSPVVFSVGHFRDPTVEYIIANDQLQMRSPYFLTAYSTVTDAVSFFLGDFSNAVQSAKAFDSQIFTDAEMISSEYAAIVQLSVRQAFGATEITVSKNSDGTFNSSDILIFMKEISSDGNVNTVDVIFPSWPIFLYTNPELGRYLLEGLFRYQATGQYPNKYSAHDLGTTYPQAVGHNDGKDEPMPVEESGNMLIMTLSYTQATGDNFLINTYFDLLDQWTQFLINDSLIPANQISTDDFAGSLANQTNLAIKGLIGIKAMSVISGLLNDTQRESNYSSIASSYVTQWQGFAIASSGDHLTLSYGNDSSWGLSYNLYGDKLLKTNLFPQAIYDMQTAWYKTVDNAFGVPLDTRGHFISHTYTKSDWQLWTASIMSETAVRDQFVSAVQKYAADGLSNAPLGDWYETTNGGPEIFRARPVVGGHLALLLVCLTRKSNVRSPSMAPLQLFKMSCPACLPSNFPPTMSTIYHIATALRQRLTSVVEYTDIKYALYSGNPAFPTPEYRALVRNALESESDASRIQTTDKGSPLHVVHSIRPLTYPYLQDIIDMQDSDSENIVALLEKYTTLSSALALEQEEPPTPTARNLVAESGSSSSPTAVCFERQDCSPFVKSPECSSQPASEFNSGSGPSPSPSPPETKCSFCTRTFKRSFDCKRHENTHTNASPYMCLGCGNAFKRSDARTRHWKKYPSCEQLDNLRSAGKRRRKRTRDPSNSNFIEDNIRSHENATT</sequence>